<dbReference type="GO" id="GO:0005524">
    <property type="term" value="F:ATP binding"/>
    <property type="evidence" value="ECO:0007669"/>
    <property type="project" value="InterPro"/>
</dbReference>
<keyword evidence="1" id="KW-0813">Transport</keyword>
<evidence type="ECO:0000256" key="2">
    <source>
        <dbReference type="ARBA" id="ARBA00022737"/>
    </source>
</evidence>
<evidence type="ECO:0000313" key="6">
    <source>
        <dbReference type="Proteomes" id="UP001497497"/>
    </source>
</evidence>
<dbReference type="GO" id="GO:0005319">
    <property type="term" value="F:lipid transporter activity"/>
    <property type="evidence" value="ECO:0007669"/>
    <property type="project" value="TreeGrafter"/>
</dbReference>
<keyword evidence="3" id="KW-0472">Membrane</keyword>
<dbReference type="GO" id="GO:0016020">
    <property type="term" value="C:membrane"/>
    <property type="evidence" value="ECO:0007669"/>
    <property type="project" value="InterPro"/>
</dbReference>
<keyword evidence="2" id="KW-0677">Repeat</keyword>
<dbReference type="GO" id="GO:0140359">
    <property type="term" value="F:ABC-type transporter activity"/>
    <property type="evidence" value="ECO:0007669"/>
    <property type="project" value="InterPro"/>
</dbReference>
<dbReference type="Gene3D" id="3.40.50.300">
    <property type="entry name" value="P-loop containing nucleotide triphosphate hydrolases"/>
    <property type="match status" value="1"/>
</dbReference>
<keyword evidence="6" id="KW-1185">Reference proteome</keyword>
<name>A0AAV2IJ58_LYMST</name>
<reference evidence="5 6" key="1">
    <citation type="submission" date="2024-04" db="EMBL/GenBank/DDBJ databases">
        <authorList>
            <consortium name="Genoscope - CEA"/>
            <person name="William W."/>
        </authorList>
    </citation>
    <scope>NUCLEOTIDE SEQUENCE [LARGE SCALE GENOMIC DNA]</scope>
</reference>
<feature type="non-terminal residue" evidence="5">
    <location>
        <position position="143"/>
    </location>
</feature>
<dbReference type="SUPFAM" id="SSF52540">
    <property type="entry name" value="P-loop containing nucleoside triphosphate hydrolases"/>
    <property type="match status" value="1"/>
</dbReference>
<dbReference type="AlphaFoldDB" id="A0AAV2IJ58"/>
<evidence type="ECO:0000313" key="5">
    <source>
        <dbReference type="EMBL" id="CAL1545767.1"/>
    </source>
</evidence>
<comment type="caution">
    <text evidence="5">The sequence shown here is derived from an EMBL/GenBank/DDBJ whole genome shotgun (WGS) entry which is preliminary data.</text>
</comment>
<dbReference type="Pfam" id="PF00005">
    <property type="entry name" value="ABC_tran"/>
    <property type="match status" value="1"/>
</dbReference>
<accession>A0AAV2IJ58</accession>
<evidence type="ECO:0000256" key="3">
    <source>
        <dbReference type="SAM" id="Phobius"/>
    </source>
</evidence>
<feature type="non-terminal residue" evidence="5">
    <location>
        <position position="1"/>
    </location>
</feature>
<dbReference type="PANTHER" id="PTHR19229:SF36">
    <property type="entry name" value="ATP-BINDING CASSETTE SUB-FAMILY A MEMBER 2"/>
    <property type="match status" value="1"/>
</dbReference>
<organism evidence="5 6">
    <name type="scientific">Lymnaea stagnalis</name>
    <name type="common">Great pond snail</name>
    <name type="synonym">Helix stagnalis</name>
    <dbReference type="NCBI Taxonomy" id="6523"/>
    <lineage>
        <taxon>Eukaryota</taxon>
        <taxon>Metazoa</taxon>
        <taxon>Spiralia</taxon>
        <taxon>Lophotrochozoa</taxon>
        <taxon>Mollusca</taxon>
        <taxon>Gastropoda</taxon>
        <taxon>Heterobranchia</taxon>
        <taxon>Euthyneura</taxon>
        <taxon>Panpulmonata</taxon>
        <taxon>Hygrophila</taxon>
        <taxon>Lymnaeoidea</taxon>
        <taxon>Lymnaeidae</taxon>
        <taxon>Lymnaea</taxon>
    </lineage>
</organism>
<evidence type="ECO:0000256" key="1">
    <source>
        <dbReference type="ARBA" id="ARBA00022448"/>
    </source>
</evidence>
<dbReference type="InterPro" id="IPR003439">
    <property type="entry name" value="ABC_transporter-like_ATP-bd"/>
</dbReference>
<dbReference type="Proteomes" id="UP001497497">
    <property type="component" value="Unassembled WGS sequence"/>
</dbReference>
<dbReference type="EMBL" id="CAXITT010000733">
    <property type="protein sequence ID" value="CAL1545767.1"/>
    <property type="molecule type" value="Genomic_DNA"/>
</dbReference>
<dbReference type="PANTHER" id="PTHR19229">
    <property type="entry name" value="ATP-BINDING CASSETTE TRANSPORTER SUBFAMILY A ABCA"/>
    <property type="match status" value="1"/>
</dbReference>
<dbReference type="GO" id="GO:0016887">
    <property type="term" value="F:ATP hydrolysis activity"/>
    <property type="evidence" value="ECO:0007669"/>
    <property type="project" value="InterPro"/>
</dbReference>
<keyword evidence="3" id="KW-1133">Transmembrane helix</keyword>
<dbReference type="InterPro" id="IPR026082">
    <property type="entry name" value="ABCA"/>
</dbReference>
<sequence>NIKIPHQTCLDGILMLGTNTVFNVFFLWYMDNVNPGDFGVSKPYNFCFTKGYWFPVPESVDNITDLPKQDDTLFEQPPSYLKPGVMVRGLVKVFGSHMAVAGVSMDLYQDQVSVLLGHNGAGKTTTISMITGFLKPTGGSVIV</sequence>
<feature type="domain" description="ABC transporter" evidence="4">
    <location>
        <begin position="102"/>
        <end position="141"/>
    </location>
</feature>
<feature type="transmembrane region" description="Helical" evidence="3">
    <location>
        <begin position="12"/>
        <end position="30"/>
    </location>
</feature>
<dbReference type="InterPro" id="IPR027417">
    <property type="entry name" value="P-loop_NTPase"/>
</dbReference>
<keyword evidence="3" id="KW-0812">Transmembrane</keyword>
<proteinExistence type="predicted"/>
<protein>
    <recommendedName>
        <fullName evidence="4">ABC transporter domain-containing protein</fullName>
    </recommendedName>
</protein>
<gene>
    <name evidence="5" type="ORF">GSLYS_00019144001</name>
</gene>
<evidence type="ECO:0000259" key="4">
    <source>
        <dbReference type="Pfam" id="PF00005"/>
    </source>
</evidence>